<comment type="caution">
    <text evidence="2">The sequence shown here is derived from an EMBL/GenBank/DDBJ whole genome shotgun (WGS) entry which is preliminary data.</text>
</comment>
<dbReference type="InterPro" id="IPR020835">
    <property type="entry name" value="Catalase_sf"/>
</dbReference>
<evidence type="ECO:0000313" key="3">
    <source>
        <dbReference type="Proteomes" id="UP000013487"/>
    </source>
</evidence>
<gene>
    <name evidence="2" type="ORF">BTCBT_004384</name>
</gene>
<dbReference type="EMBL" id="ARXZ02000009">
    <property type="protein sequence ID" value="ERH99400.1"/>
    <property type="molecule type" value="Genomic_DNA"/>
</dbReference>
<organism evidence="2 3">
    <name type="scientific">Bacillus thuringiensis T01-328</name>
    <dbReference type="NCBI Taxonomy" id="1324966"/>
    <lineage>
        <taxon>Bacteria</taxon>
        <taxon>Bacillati</taxon>
        <taxon>Bacillota</taxon>
        <taxon>Bacilli</taxon>
        <taxon>Bacillales</taxon>
        <taxon>Bacillaceae</taxon>
        <taxon>Bacillus</taxon>
        <taxon>Bacillus cereus group</taxon>
    </lineage>
</organism>
<dbReference type="Proteomes" id="UP000013487">
    <property type="component" value="Unassembled WGS sequence"/>
</dbReference>
<protein>
    <recommendedName>
        <fullName evidence="4">Catalase</fullName>
    </recommendedName>
</protein>
<dbReference type="SUPFAM" id="SSF56634">
    <property type="entry name" value="Heme-dependent catalase-like"/>
    <property type="match status" value="1"/>
</dbReference>
<accession>A0AAN4HGU7</accession>
<sequence>MDENYDKQGQSILGKDFNENDERNEQAKLHSQTVGSRGPVLEQDSVLHESLQEFIHEQNFRKTCSCKRIWCVRLFSNDIFDV</sequence>
<evidence type="ECO:0008006" key="4">
    <source>
        <dbReference type="Google" id="ProtNLM"/>
    </source>
</evidence>
<feature type="compositionally biased region" description="Basic and acidic residues" evidence="1">
    <location>
        <begin position="16"/>
        <end position="28"/>
    </location>
</feature>
<dbReference type="Gene3D" id="4.10.91.20">
    <property type="match status" value="1"/>
</dbReference>
<reference evidence="2 3" key="1">
    <citation type="journal article" date="2013" name="Genome Announc.">
        <title>Draft Genome Sequence of Bacillus thuringiensis var. thuringiensis Strain T01-328, a Brazilian Isolate That Produces a Soluble Pesticide Protein, Cry1Ia.</title>
        <authorList>
            <person name="Varani A.M."/>
            <person name="Lemos M.V."/>
            <person name="Fernandes C.C."/>
            <person name="Lemos E.G."/>
            <person name="Alves E.C."/>
            <person name="Desiderio J.A."/>
        </authorList>
    </citation>
    <scope>NUCLEOTIDE SEQUENCE [LARGE SCALE GENOMIC DNA]</scope>
    <source>
        <strain evidence="2 3">T01-328</strain>
    </source>
</reference>
<proteinExistence type="predicted"/>
<feature type="region of interest" description="Disordered" evidence="1">
    <location>
        <begin position="1"/>
        <end position="37"/>
    </location>
</feature>
<evidence type="ECO:0000313" key="2">
    <source>
        <dbReference type="EMBL" id="ERH99400.1"/>
    </source>
</evidence>
<dbReference type="AlphaFoldDB" id="A0AAN4HGU7"/>
<dbReference type="GO" id="GO:0020037">
    <property type="term" value="F:heme binding"/>
    <property type="evidence" value="ECO:0007669"/>
    <property type="project" value="InterPro"/>
</dbReference>
<name>A0AAN4HGU7_BACTU</name>
<evidence type="ECO:0000256" key="1">
    <source>
        <dbReference type="SAM" id="MobiDB-lite"/>
    </source>
</evidence>